<feature type="region of interest" description="Disordered" evidence="2">
    <location>
        <begin position="345"/>
        <end position="393"/>
    </location>
</feature>
<dbReference type="EMBL" id="CYYA01000003">
    <property type="protein sequence ID" value="CUM81786.1"/>
    <property type="molecule type" value="Genomic_DNA"/>
</dbReference>
<organism evidence="4 5">
    <name type="scientific">Eubacterium ramulus</name>
    <dbReference type="NCBI Taxonomy" id="39490"/>
    <lineage>
        <taxon>Bacteria</taxon>
        <taxon>Bacillati</taxon>
        <taxon>Bacillota</taxon>
        <taxon>Clostridia</taxon>
        <taxon>Eubacteriales</taxon>
        <taxon>Eubacteriaceae</taxon>
        <taxon>Eubacterium</taxon>
    </lineage>
</organism>
<dbReference type="STRING" id="39490.ERS852448_00623"/>
<sequence>MAKITLYHDQSAAATCVPNIFIDQYMTRANGEYVKIYLYLLRCFAQPSADFSLSGLADHFDCTERDILRALKYWEKLRLFHLEYDANDNLSGIRMLNSAYSAAQVNDTADLAQQEKKISPSPVVSNRQNISTPYPKKNTAQEQSASTENVTDHFIQAATRKRPAYTLDDTRAFCEKSDVRELIFITEKYLGRTLNQNDLNMIFFWYDELHFSTELIEFLIENCVSKGHTSLHYMQRIAEDFADHNIRTVEEARQMLNQDSSLYHTVIKAFGIRGRNLVPPEMNFLKQWSTKFGFPEELIAEACSRTIRAIHEPNFGYANSILEKWHKAGIHTMDAVAKADEVYQQQKSRPERSQQPATASQFTNFKQRNNNYQDLQQQLLQKSMSATENKPQS</sequence>
<proteinExistence type="inferred from homology"/>
<dbReference type="RefSeq" id="WP_021738513.1">
    <property type="nucleotide sequence ID" value="NZ_CABKSU010000037.1"/>
</dbReference>
<dbReference type="InterPro" id="IPR006343">
    <property type="entry name" value="DnaB/C_C"/>
</dbReference>
<feature type="region of interest" description="Disordered" evidence="2">
    <location>
        <begin position="116"/>
        <end position="149"/>
    </location>
</feature>
<dbReference type="InterPro" id="IPR053162">
    <property type="entry name" value="DnaD"/>
</dbReference>
<evidence type="ECO:0000259" key="3">
    <source>
        <dbReference type="Pfam" id="PF07261"/>
    </source>
</evidence>
<feature type="compositionally biased region" description="Polar residues" evidence="2">
    <location>
        <begin position="345"/>
        <end position="366"/>
    </location>
</feature>
<protein>
    <submittedName>
        <fullName evidence="4">Replication initiation/membrane attachment protein</fullName>
    </submittedName>
</protein>
<reference evidence="4 5" key="1">
    <citation type="submission" date="2015-09" db="EMBL/GenBank/DDBJ databases">
        <authorList>
            <consortium name="Pathogen Informatics"/>
        </authorList>
    </citation>
    <scope>NUCLEOTIDE SEQUENCE [LARGE SCALE GENOMIC DNA]</scope>
    <source>
        <strain evidence="4 5">2789STDY5608891</strain>
    </source>
</reference>
<dbReference type="GeneID" id="42786022"/>
<feature type="domain" description="DnaB/C C-terminal" evidence="3">
    <location>
        <begin position="273"/>
        <end position="338"/>
    </location>
</feature>
<gene>
    <name evidence="4" type="ORF">ERS852448_00623</name>
</gene>
<evidence type="ECO:0000313" key="4">
    <source>
        <dbReference type="EMBL" id="CUM81786.1"/>
    </source>
</evidence>
<feature type="domain" description="DnaB/C C-terminal" evidence="3">
    <location>
        <begin position="184"/>
        <end position="254"/>
    </location>
</feature>
<name>A0A173RVL7_EUBRA</name>
<feature type="compositionally biased region" description="Polar residues" evidence="2">
    <location>
        <begin position="122"/>
        <end position="149"/>
    </location>
</feature>
<dbReference type="NCBIfam" id="TIGR01446">
    <property type="entry name" value="DnaD_dom"/>
    <property type="match status" value="2"/>
</dbReference>
<dbReference type="Gene3D" id="1.10.10.630">
    <property type="entry name" value="DnaD domain-like"/>
    <property type="match status" value="2"/>
</dbReference>
<evidence type="ECO:0000313" key="5">
    <source>
        <dbReference type="Proteomes" id="UP000095492"/>
    </source>
</evidence>
<evidence type="ECO:0000256" key="2">
    <source>
        <dbReference type="SAM" id="MobiDB-lite"/>
    </source>
</evidence>
<evidence type="ECO:0000256" key="1">
    <source>
        <dbReference type="ARBA" id="ARBA00093462"/>
    </source>
</evidence>
<dbReference type="Pfam" id="PF07261">
    <property type="entry name" value="DnaB_2"/>
    <property type="match status" value="2"/>
</dbReference>
<feature type="compositionally biased region" description="Low complexity" evidence="2">
    <location>
        <begin position="367"/>
        <end position="381"/>
    </location>
</feature>
<dbReference type="SUPFAM" id="SSF158499">
    <property type="entry name" value="DnaD domain-like"/>
    <property type="match status" value="2"/>
</dbReference>
<feature type="compositionally biased region" description="Polar residues" evidence="2">
    <location>
        <begin position="382"/>
        <end position="393"/>
    </location>
</feature>
<dbReference type="Proteomes" id="UP000095492">
    <property type="component" value="Unassembled WGS sequence"/>
</dbReference>
<dbReference type="OrthoDB" id="1652900at2"/>
<accession>A0A173RVL7</accession>
<dbReference type="InterPro" id="IPR034829">
    <property type="entry name" value="DnaD-like_sf"/>
</dbReference>
<dbReference type="PANTHER" id="PTHR37293">
    <property type="entry name" value="PHAGE REPLICATION PROTEIN-RELATED"/>
    <property type="match status" value="1"/>
</dbReference>
<comment type="similarity">
    <text evidence="1">Belongs to the DnaB/DnaD family.</text>
</comment>
<dbReference type="AlphaFoldDB" id="A0A173RVL7"/>
<dbReference type="PANTHER" id="PTHR37293:SF5">
    <property type="entry name" value="DNA REPLICATION PROTEIN"/>
    <property type="match status" value="1"/>
</dbReference>